<dbReference type="Gene3D" id="2.30.30.40">
    <property type="entry name" value="SH3 Domains"/>
    <property type="match status" value="1"/>
</dbReference>
<evidence type="ECO:0000313" key="2">
    <source>
        <dbReference type="Proteomes" id="UP001191082"/>
    </source>
</evidence>
<proteinExistence type="predicted"/>
<dbReference type="PROSITE" id="PS51257">
    <property type="entry name" value="PROKAR_LIPOPROTEIN"/>
    <property type="match status" value="1"/>
</dbReference>
<evidence type="ECO:0000313" key="1">
    <source>
        <dbReference type="EMBL" id="TMV14642.1"/>
    </source>
</evidence>
<organism evidence="1 2">
    <name type="scientific">Arenibacterium halophilum</name>
    <dbReference type="NCBI Taxonomy" id="2583821"/>
    <lineage>
        <taxon>Bacteria</taxon>
        <taxon>Pseudomonadati</taxon>
        <taxon>Pseudomonadota</taxon>
        <taxon>Alphaproteobacteria</taxon>
        <taxon>Rhodobacterales</taxon>
        <taxon>Paracoccaceae</taxon>
        <taxon>Arenibacterium</taxon>
    </lineage>
</organism>
<comment type="caution">
    <text evidence="1">The sequence shown here is derived from an EMBL/GenBank/DDBJ whole genome shotgun (WGS) entry which is preliminary data.</text>
</comment>
<accession>A0ABY2XDH8</accession>
<name>A0ABY2XDH8_9RHOB</name>
<gene>
    <name evidence="1" type="ORF">FGK64_01265</name>
</gene>
<protein>
    <submittedName>
        <fullName evidence="1">SH3 domain-containing protein</fullName>
    </submittedName>
</protein>
<sequence>MRWAAIVVSGTILLAGCAGVMGERAVVTGVGQGDLLKLRYGPSLGYKVKLGLPDGTEVVRRTCVTEMGQLWCEVSLAKDPGVTGYVSADYLRKP</sequence>
<dbReference type="EMBL" id="VCPC01000001">
    <property type="protein sequence ID" value="TMV14642.1"/>
    <property type="molecule type" value="Genomic_DNA"/>
</dbReference>
<dbReference type="Proteomes" id="UP001191082">
    <property type="component" value="Unassembled WGS sequence"/>
</dbReference>
<keyword evidence="2" id="KW-1185">Reference proteome</keyword>
<dbReference type="RefSeq" id="WP_138861993.1">
    <property type="nucleotide sequence ID" value="NZ_VCPC01000001.1"/>
</dbReference>
<reference evidence="1 2" key="1">
    <citation type="submission" date="2019-05" db="EMBL/GenBank/DDBJ databases">
        <title>Marivita sp. nov. isolated from sea sediment.</title>
        <authorList>
            <person name="Kim W."/>
        </authorList>
    </citation>
    <scope>NUCLEOTIDE SEQUENCE [LARGE SCALE GENOMIC DNA]</scope>
    <source>
        <strain evidence="1 2">CAU 1492</strain>
    </source>
</reference>